<dbReference type="OrthoDB" id="6388966at2"/>
<keyword evidence="3" id="KW-1185">Reference proteome</keyword>
<evidence type="ECO:0000256" key="1">
    <source>
        <dbReference type="SAM" id="MobiDB-lite"/>
    </source>
</evidence>
<evidence type="ECO:0000313" key="2">
    <source>
        <dbReference type="EMBL" id="NMT62781.1"/>
    </source>
</evidence>
<dbReference type="Proteomes" id="UP000567186">
    <property type="component" value="Unassembled WGS sequence"/>
</dbReference>
<dbReference type="EMBL" id="JABCKY010000001">
    <property type="protein sequence ID" value="NMT62781.1"/>
    <property type="molecule type" value="Genomic_DNA"/>
</dbReference>
<name>A0A7Y0NL72_9GAMM</name>
<gene>
    <name evidence="2" type="ORF">HIU99_04135</name>
</gene>
<sequence>MQLDHILARLDFSALSETERKRYINRINRIGAVIELQFPHVARPEQIKLKHCLYFRNVWLPAHSSSESTKKENLRVLRLLVRALGRPEAWLGALDKKAPTSQGGRPGKIGVKQSKKYYR</sequence>
<dbReference type="RefSeq" id="WP_135954142.1">
    <property type="nucleotide sequence ID" value="NZ_JABCKY010000001.1"/>
</dbReference>
<feature type="region of interest" description="Disordered" evidence="1">
    <location>
        <begin position="95"/>
        <end position="119"/>
    </location>
</feature>
<comment type="caution">
    <text evidence="2">The sequence shown here is derived from an EMBL/GenBank/DDBJ whole genome shotgun (WGS) entry which is preliminary data.</text>
</comment>
<accession>A0A7Y0NL72</accession>
<proteinExistence type="predicted"/>
<protein>
    <submittedName>
        <fullName evidence="2">Uncharacterized protein</fullName>
    </submittedName>
</protein>
<organism evidence="2 3">
    <name type="scientific">Marinobacter orientalis</name>
    <dbReference type="NCBI Taxonomy" id="1928859"/>
    <lineage>
        <taxon>Bacteria</taxon>
        <taxon>Pseudomonadati</taxon>
        <taxon>Pseudomonadota</taxon>
        <taxon>Gammaproteobacteria</taxon>
        <taxon>Pseudomonadales</taxon>
        <taxon>Marinobacteraceae</taxon>
        <taxon>Marinobacter</taxon>
    </lineage>
</organism>
<reference evidence="2 3" key="1">
    <citation type="submission" date="2020-04" db="EMBL/GenBank/DDBJ databases">
        <title>Marinobacter oceani sp. nov., isolated from marine solar saltern.</title>
        <authorList>
            <person name="Chen X.-Y."/>
        </authorList>
    </citation>
    <scope>NUCLEOTIDE SEQUENCE [LARGE SCALE GENOMIC DNA]</scope>
    <source>
        <strain evidence="2 3">W62</strain>
    </source>
</reference>
<dbReference type="AlphaFoldDB" id="A0A7Y0NL72"/>
<evidence type="ECO:0000313" key="3">
    <source>
        <dbReference type="Proteomes" id="UP000567186"/>
    </source>
</evidence>